<feature type="region of interest" description="Disordered" evidence="1">
    <location>
        <begin position="1"/>
        <end position="25"/>
    </location>
</feature>
<protein>
    <submittedName>
        <fullName evidence="2">Uncharacterized protein</fullName>
    </submittedName>
</protein>
<dbReference type="AlphaFoldDB" id="H2YV98"/>
<sequence length="91" mass="10088">MNGASNSPNPSKRKRDISNLTSTPGKRFFCDDSQSGTQMSQDEDNVAVASSQSTCATGLNTCWLFGNINFLCYIDKDIKDLFLFLKNLLIK</sequence>
<dbReference type="HOGENOM" id="CLU_2426371_0_0_1"/>
<reference evidence="2" key="2">
    <citation type="submission" date="2025-08" db="UniProtKB">
        <authorList>
            <consortium name="Ensembl"/>
        </authorList>
    </citation>
    <scope>IDENTIFICATION</scope>
</reference>
<keyword evidence="3" id="KW-1185">Reference proteome</keyword>
<evidence type="ECO:0000313" key="3">
    <source>
        <dbReference type="Proteomes" id="UP000007875"/>
    </source>
</evidence>
<accession>H2YV98</accession>
<proteinExistence type="predicted"/>
<organism evidence="2 3">
    <name type="scientific">Ciona savignyi</name>
    <name type="common">Pacific transparent sea squirt</name>
    <dbReference type="NCBI Taxonomy" id="51511"/>
    <lineage>
        <taxon>Eukaryota</taxon>
        <taxon>Metazoa</taxon>
        <taxon>Chordata</taxon>
        <taxon>Tunicata</taxon>
        <taxon>Ascidiacea</taxon>
        <taxon>Phlebobranchia</taxon>
        <taxon>Cionidae</taxon>
        <taxon>Ciona</taxon>
    </lineage>
</organism>
<dbReference type="InParanoid" id="H2YV98"/>
<dbReference type="Ensembl" id="ENSCSAVT00000009375.1">
    <property type="protein sequence ID" value="ENSCSAVP00000009258.1"/>
    <property type="gene ID" value="ENSCSAVG00000005459.1"/>
</dbReference>
<feature type="compositionally biased region" description="Polar residues" evidence="1">
    <location>
        <begin position="1"/>
        <end position="10"/>
    </location>
</feature>
<evidence type="ECO:0000313" key="2">
    <source>
        <dbReference type="Ensembl" id="ENSCSAVP00000009258.1"/>
    </source>
</evidence>
<evidence type="ECO:0000256" key="1">
    <source>
        <dbReference type="SAM" id="MobiDB-lite"/>
    </source>
</evidence>
<dbReference type="Proteomes" id="UP000007875">
    <property type="component" value="Unassembled WGS sequence"/>
</dbReference>
<name>H2YV98_CIOSA</name>
<reference evidence="2" key="3">
    <citation type="submission" date="2025-09" db="UniProtKB">
        <authorList>
            <consortium name="Ensembl"/>
        </authorList>
    </citation>
    <scope>IDENTIFICATION</scope>
</reference>
<reference evidence="3" key="1">
    <citation type="submission" date="2003-08" db="EMBL/GenBank/DDBJ databases">
        <authorList>
            <person name="Birren B."/>
            <person name="Nusbaum C."/>
            <person name="Abebe A."/>
            <person name="Abouelleil A."/>
            <person name="Adekoya E."/>
            <person name="Ait-zahra M."/>
            <person name="Allen N."/>
            <person name="Allen T."/>
            <person name="An P."/>
            <person name="Anderson M."/>
            <person name="Anderson S."/>
            <person name="Arachchi H."/>
            <person name="Armbruster J."/>
            <person name="Bachantsang P."/>
            <person name="Baldwin J."/>
            <person name="Barry A."/>
            <person name="Bayul T."/>
            <person name="Blitshsteyn B."/>
            <person name="Bloom T."/>
            <person name="Blye J."/>
            <person name="Boguslavskiy L."/>
            <person name="Borowsky M."/>
            <person name="Boukhgalter B."/>
            <person name="Brunache A."/>
            <person name="Butler J."/>
            <person name="Calixte N."/>
            <person name="Calvo S."/>
            <person name="Camarata J."/>
            <person name="Campo K."/>
            <person name="Chang J."/>
            <person name="Cheshatsang Y."/>
            <person name="Citroen M."/>
            <person name="Collymore A."/>
            <person name="Considine T."/>
            <person name="Cook A."/>
            <person name="Cooke P."/>
            <person name="Corum B."/>
            <person name="Cuomo C."/>
            <person name="David R."/>
            <person name="Dawoe T."/>
            <person name="Degray S."/>
            <person name="Dodge S."/>
            <person name="Dooley K."/>
            <person name="Dorje P."/>
            <person name="Dorjee K."/>
            <person name="Dorris L."/>
            <person name="Duffey N."/>
            <person name="Dupes A."/>
            <person name="Elkins T."/>
            <person name="Engels R."/>
            <person name="Erickson J."/>
            <person name="Farina A."/>
            <person name="Faro S."/>
            <person name="Ferreira P."/>
            <person name="Fischer H."/>
            <person name="Fitzgerald M."/>
            <person name="Foley K."/>
            <person name="Gage D."/>
            <person name="Galagan J."/>
            <person name="Gearin G."/>
            <person name="Gnerre S."/>
            <person name="Gnirke A."/>
            <person name="Goyette A."/>
            <person name="Graham J."/>
            <person name="Grandbois E."/>
            <person name="Gyaltsen K."/>
            <person name="Hafez N."/>
            <person name="Hagopian D."/>
            <person name="Hagos B."/>
            <person name="Hall J."/>
            <person name="Hatcher B."/>
            <person name="Heller A."/>
            <person name="Higgins H."/>
            <person name="Honan T."/>
            <person name="Horn A."/>
            <person name="Houde N."/>
            <person name="Hughes L."/>
            <person name="Hulme W."/>
            <person name="Husby E."/>
            <person name="Iliev I."/>
            <person name="Jaffe D."/>
            <person name="Jones C."/>
            <person name="Kamal M."/>
            <person name="Kamat A."/>
            <person name="Kamvysselis M."/>
            <person name="Karlsson E."/>
            <person name="Kells C."/>
            <person name="Kieu A."/>
            <person name="Kisner P."/>
            <person name="Kodira C."/>
            <person name="Kulbokas E."/>
            <person name="Labutti K."/>
            <person name="Lama D."/>
            <person name="Landers T."/>
            <person name="Leger J."/>
            <person name="Levine S."/>
            <person name="Lewis D."/>
            <person name="Lewis T."/>
            <person name="Lindblad-toh K."/>
            <person name="Liu X."/>
            <person name="Lokyitsang T."/>
            <person name="Lokyitsang Y."/>
            <person name="Lucien O."/>
            <person name="Lui A."/>
            <person name="Ma L.J."/>
            <person name="Mabbitt R."/>
            <person name="Macdonald J."/>
            <person name="Maclean C."/>
            <person name="Major J."/>
            <person name="Manning J."/>
            <person name="Marabella R."/>
            <person name="Maru K."/>
            <person name="Matthews C."/>
            <person name="Mauceli E."/>
            <person name="Mccarthy M."/>
            <person name="Mcdonough S."/>
            <person name="Mcghee T."/>
            <person name="Meldrim J."/>
            <person name="Meneus L."/>
            <person name="Mesirov J."/>
            <person name="Mihalev A."/>
            <person name="Mihova T."/>
            <person name="Mikkelsen T."/>
            <person name="Mlenga V."/>
            <person name="Moru K."/>
            <person name="Mozes J."/>
            <person name="Mulrain L."/>
            <person name="Munson G."/>
            <person name="Naylor J."/>
            <person name="Newes C."/>
            <person name="Nguyen C."/>
            <person name="Nguyen N."/>
            <person name="Nguyen T."/>
            <person name="Nicol R."/>
            <person name="Nielsen C."/>
            <person name="Nizzari M."/>
            <person name="Norbu C."/>
            <person name="Norbu N."/>
            <person name="O'donnell P."/>
            <person name="Okoawo O."/>
            <person name="O'leary S."/>
            <person name="Omotosho B."/>
            <person name="O'neill K."/>
            <person name="Osman S."/>
            <person name="Parker S."/>
            <person name="Perrin D."/>
            <person name="Phunkhang P."/>
            <person name="Piqani B."/>
            <person name="Purcell S."/>
            <person name="Rachupka T."/>
            <person name="Ramasamy U."/>
            <person name="Rameau R."/>
            <person name="Ray V."/>
            <person name="Raymond C."/>
            <person name="Retta R."/>
            <person name="Richardson S."/>
            <person name="Rise C."/>
            <person name="Rodriguez J."/>
            <person name="Rogers J."/>
            <person name="Rogov P."/>
            <person name="Rutman M."/>
            <person name="Schupbach R."/>
            <person name="Seaman C."/>
            <person name="Settipalli S."/>
            <person name="Sharpe T."/>
            <person name="Sheridan J."/>
            <person name="Sherpa N."/>
            <person name="Shi J."/>
            <person name="Smirnov S."/>
            <person name="Smith C."/>
            <person name="Sougnez C."/>
            <person name="Spencer B."/>
            <person name="Stalker J."/>
            <person name="Stange-thomann N."/>
            <person name="Stavropoulos S."/>
            <person name="Stetson K."/>
            <person name="Stone C."/>
            <person name="Stone S."/>
            <person name="Stubbs M."/>
            <person name="Talamas J."/>
            <person name="Tchuinga P."/>
            <person name="Tenzing P."/>
            <person name="Tesfaye S."/>
            <person name="Theodore J."/>
            <person name="Thoulutsang Y."/>
            <person name="Topham K."/>
            <person name="Towey S."/>
            <person name="Tsamla T."/>
            <person name="Tsomo N."/>
            <person name="Vallee D."/>
            <person name="Vassiliev H."/>
            <person name="Venkataraman V."/>
            <person name="Vinson J."/>
            <person name="Vo A."/>
            <person name="Wade C."/>
            <person name="Wang S."/>
            <person name="Wangchuk T."/>
            <person name="Wangdi T."/>
            <person name="Whittaker C."/>
            <person name="Wilkinson J."/>
            <person name="Wu Y."/>
            <person name="Wyman D."/>
            <person name="Yadav S."/>
            <person name="Yang S."/>
            <person name="Yang X."/>
            <person name="Yeager S."/>
            <person name="Yee E."/>
            <person name="Young G."/>
            <person name="Zainoun J."/>
            <person name="Zembeck L."/>
            <person name="Zimmer A."/>
            <person name="Zody M."/>
            <person name="Lander E."/>
        </authorList>
    </citation>
    <scope>NUCLEOTIDE SEQUENCE [LARGE SCALE GENOMIC DNA]</scope>
</reference>